<keyword evidence="3" id="KW-1185">Reference proteome</keyword>
<proteinExistence type="predicted"/>
<name>A0ABW8SI83_9CLOT</name>
<keyword evidence="1" id="KW-0472">Membrane</keyword>
<comment type="caution">
    <text evidence="2">The sequence shown here is derived from an EMBL/GenBank/DDBJ whole genome shotgun (WGS) entry which is preliminary data.</text>
</comment>
<evidence type="ECO:0000313" key="3">
    <source>
        <dbReference type="Proteomes" id="UP001623660"/>
    </source>
</evidence>
<keyword evidence="1" id="KW-1133">Transmembrane helix</keyword>
<feature type="transmembrane region" description="Helical" evidence="1">
    <location>
        <begin position="6"/>
        <end position="23"/>
    </location>
</feature>
<sequence length="54" mass="5957">MSGKFVAGAIIGTALGMMIVPELDKTTMRRIKRTSRYLKNAVGNVYGKMSNFTM</sequence>
<gene>
    <name evidence="2" type="ORF">ACJDU8_04770</name>
</gene>
<dbReference type="RefSeq" id="WP_406791011.1">
    <property type="nucleotide sequence ID" value="NZ_JBJHZX010000005.1"/>
</dbReference>
<evidence type="ECO:0000256" key="1">
    <source>
        <dbReference type="SAM" id="Phobius"/>
    </source>
</evidence>
<dbReference type="EMBL" id="JBJHZX010000005">
    <property type="protein sequence ID" value="MFL0194889.1"/>
    <property type="molecule type" value="Genomic_DNA"/>
</dbReference>
<organism evidence="2 3">
    <name type="scientific">Candidatus Clostridium eludens</name>
    <dbReference type="NCBI Taxonomy" id="3381663"/>
    <lineage>
        <taxon>Bacteria</taxon>
        <taxon>Bacillati</taxon>
        <taxon>Bacillota</taxon>
        <taxon>Clostridia</taxon>
        <taxon>Eubacteriales</taxon>
        <taxon>Clostridiaceae</taxon>
        <taxon>Clostridium</taxon>
    </lineage>
</organism>
<evidence type="ECO:0000313" key="2">
    <source>
        <dbReference type="EMBL" id="MFL0194889.1"/>
    </source>
</evidence>
<protein>
    <submittedName>
        <fullName evidence="2">YtxH domain-containing protein</fullName>
    </submittedName>
</protein>
<accession>A0ABW8SI83</accession>
<reference evidence="2 3" key="1">
    <citation type="submission" date="2024-11" db="EMBL/GenBank/DDBJ databases">
        <authorList>
            <person name="Heng Y.C."/>
            <person name="Lim A.C.H."/>
            <person name="Lee J.K.Y."/>
            <person name="Kittelmann S."/>
        </authorList>
    </citation>
    <scope>NUCLEOTIDE SEQUENCE [LARGE SCALE GENOMIC DNA]</scope>
    <source>
        <strain evidence="2 3">WILCCON 0269</strain>
    </source>
</reference>
<keyword evidence="1" id="KW-0812">Transmembrane</keyword>
<dbReference type="Proteomes" id="UP001623660">
    <property type="component" value="Unassembled WGS sequence"/>
</dbReference>